<gene>
    <name evidence="3" type="ORF">MERR_LOCUS16561</name>
</gene>
<dbReference type="EMBL" id="CACVBM020001080">
    <property type="protein sequence ID" value="CAA7029326.1"/>
    <property type="molecule type" value="Genomic_DNA"/>
</dbReference>
<evidence type="ECO:0000256" key="1">
    <source>
        <dbReference type="SAM" id="MobiDB-lite"/>
    </source>
</evidence>
<accession>A0A6D2IK40</accession>
<dbReference type="OrthoDB" id="1114158at2759"/>
<dbReference type="Proteomes" id="UP000467841">
    <property type="component" value="Unassembled WGS sequence"/>
</dbReference>
<evidence type="ECO:0000259" key="2">
    <source>
        <dbReference type="PROSITE" id="PS50090"/>
    </source>
</evidence>
<feature type="region of interest" description="Disordered" evidence="1">
    <location>
        <begin position="22"/>
        <end position="68"/>
    </location>
</feature>
<dbReference type="AlphaFoldDB" id="A0A6D2IK40"/>
<evidence type="ECO:0000313" key="4">
    <source>
        <dbReference type="Proteomes" id="UP000467841"/>
    </source>
</evidence>
<dbReference type="Pfam" id="PF13921">
    <property type="entry name" value="Myb_DNA-bind_6"/>
    <property type="match status" value="1"/>
</dbReference>
<dbReference type="PROSITE" id="PS50090">
    <property type="entry name" value="MYB_LIKE"/>
    <property type="match status" value="1"/>
</dbReference>
<dbReference type="PANTHER" id="PTHR45023">
    <property type="match status" value="1"/>
</dbReference>
<feature type="compositionally biased region" description="Polar residues" evidence="1">
    <location>
        <begin position="22"/>
        <end position="51"/>
    </location>
</feature>
<name>A0A6D2IK40_9BRAS</name>
<keyword evidence="4" id="KW-1185">Reference proteome</keyword>
<proteinExistence type="predicted"/>
<reference evidence="3" key="1">
    <citation type="submission" date="2020-01" db="EMBL/GenBank/DDBJ databases">
        <authorList>
            <person name="Mishra B."/>
        </authorList>
    </citation>
    <scope>NUCLEOTIDE SEQUENCE [LARGE SCALE GENOMIC DNA]</scope>
</reference>
<sequence length="310" mass="34977">MDPYGRSYVDPFSQPRTFLGLLSSQQEPQIHETSSPSMGLGSSQAPQFETQMSEETEEIPEGRTERRKWSQTEDVVLCSSWLNTSKDGVKGNEQKGEAFWKRIGDYFNKSSNLDGFQRRSPNNCKQRWHRVNAEVCKFVGCYEMAQRQKRSGFNESDVMKVAYDIFFADHKAKFNLEHAWIELRNDQKWCAHATCKGDGSSKKRKLPDQSASSFTPQPEDQQARPEGVKAAKAAAKAKGKRSMSNSGTAESAAPSGEDFKNMITVKEKDLAVKDRMTKVHLLECLLSRTESLTPSELALKEKLVTEMLSN</sequence>
<feature type="domain" description="Myb-like" evidence="2">
    <location>
        <begin position="61"/>
        <end position="132"/>
    </location>
</feature>
<feature type="region of interest" description="Disordered" evidence="1">
    <location>
        <begin position="195"/>
        <end position="255"/>
    </location>
</feature>
<feature type="compositionally biased region" description="Polar residues" evidence="1">
    <location>
        <begin position="209"/>
        <end position="220"/>
    </location>
</feature>
<protein>
    <recommendedName>
        <fullName evidence="2">Myb-like domain-containing protein</fullName>
    </recommendedName>
</protein>
<comment type="caution">
    <text evidence="3">The sequence shown here is derived from an EMBL/GenBank/DDBJ whole genome shotgun (WGS) entry which is preliminary data.</text>
</comment>
<evidence type="ECO:0000313" key="3">
    <source>
        <dbReference type="EMBL" id="CAA7029326.1"/>
    </source>
</evidence>
<dbReference type="InterPro" id="IPR001005">
    <property type="entry name" value="SANT/Myb"/>
</dbReference>
<organism evidence="3 4">
    <name type="scientific">Microthlaspi erraticum</name>
    <dbReference type="NCBI Taxonomy" id="1685480"/>
    <lineage>
        <taxon>Eukaryota</taxon>
        <taxon>Viridiplantae</taxon>
        <taxon>Streptophyta</taxon>
        <taxon>Embryophyta</taxon>
        <taxon>Tracheophyta</taxon>
        <taxon>Spermatophyta</taxon>
        <taxon>Magnoliopsida</taxon>
        <taxon>eudicotyledons</taxon>
        <taxon>Gunneridae</taxon>
        <taxon>Pentapetalae</taxon>
        <taxon>rosids</taxon>
        <taxon>malvids</taxon>
        <taxon>Brassicales</taxon>
        <taxon>Brassicaceae</taxon>
        <taxon>Coluteocarpeae</taxon>
        <taxon>Microthlaspi</taxon>
    </lineage>
</organism>
<dbReference type="PANTHER" id="PTHR45023:SF4">
    <property type="entry name" value="GLYCINE-RICH PROTEIN-RELATED"/>
    <property type="match status" value="1"/>
</dbReference>